<dbReference type="KEGG" id="fas:105270792"/>
<accession>A0A9R1U603</accession>
<keyword evidence="3" id="KW-1185">Reference proteome</keyword>
<dbReference type="GeneID" id="105270792"/>
<gene>
    <name evidence="4" type="primary">LOC105270792</name>
</gene>
<evidence type="ECO:0000256" key="1">
    <source>
        <dbReference type="SAM" id="MobiDB-lite"/>
    </source>
</evidence>
<evidence type="ECO:0000313" key="3">
    <source>
        <dbReference type="Proteomes" id="UP000694866"/>
    </source>
</evidence>
<dbReference type="Pfam" id="PF09791">
    <property type="entry name" value="Oxidored-like"/>
    <property type="match status" value="1"/>
</dbReference>
<organism evidence="3 4">
    <name type="scientific">Fopius arisanus</name>
    <dbReference type="NCBI Taxonomy" id="64838"/>
    <lineage>
        <taxon>Eukaryota</taxon>
        <taxon>Metazoa</taxon>
        <taxon>Ecdysozoa</taxon>
        <taxon>Arthropoda</taxon>
        <taxon>Hexapoda</taxon>
        <taxon>Insecta</taxon>
        <taxon>Pterygota</taxon>
        <taxon>Neoptera</taxon>
        <taxon>Endopterygota</taxon>
        <taxon>Hymenoptera</taxon>
        <taxon>Apocrita</taxon>
        <taxon>Ichneumonoidea</taxon>
        <taxon>Braconidae</taxon>
        <taxon>Opiinae</taxon>
        <taxon>Fopius</taxon>
    </lineage>
</organism>
<evidence type="ECO:0000259" key="2">
    <source>
        <dbReference type="Pfam" id="PF09791"/>
    </source>
</evidence>
<feature type="domain" description="Oxidoreductase-like" evidence="2">
    <location>
        <begin position="57"/>
        <end position="80"/>
    </location>
</feature>
<dbReference type="RefSeq" id="XP_011310256.1">
    <property type="nucleotide sequence ID" value="XM_011311954.1"/>
</dbReference>
<dbReference type="GO" id="GO:0005739">
    <property type="term" value="C:mitochondrion"/>
    <property type="evidence" value="ECO:0007669"/>
    <property type="project" value="TreeGrafter"/>
</dbReference>
<sequence>MATLTRLMESTVYPRVAIIKSCRRKLSGGNTDDKGRRARRPVLRDNDVVGQDGDDLKEPTNCCMRGCANCVWIRYAEKLSKKLADSNADVQKIIIDKVKDPNMKAFLSMELRCRKIS</sequence>
<name>A0A9R1U603_9HYME</name>
<proteinExistence type="predicted"/>
<dbReference type="AlphaFoldDB" id="A0A9R1U603"/>
<reference evidence="4" key="1">
    <citation type="submission" date="2025-08" db="UniProtKB">
        <authorList>
            <consortium name="RefSeq"/>
        </authorList>
    </citation>
    <scope>IDENTIFICATION</scope>
    <source>
        <strain evidence="4">USDA-PBARC FA_bdor</strain>
        <tissue evidence="4">Whole organism</tissue>
    </source>
</reference>
<dbReference type="OrthoDB" id="10064411at2759"/>
<dbReference type="InterPro" id="IPR039251">
    <property type="entry name" value="OXLD1"/>
</dbReference>
<feature type="region of interest" description="Disordered" evidence="1">
    <location>
        <begin position="26"/>
        <end position="51"/>
    </location>
</feature>
<protein>
    <submittedName>
        <fullName evidence="4">Oxidoreductase-like domain-containing protein 1</fullName>
    </submittedName>
</protein>
<evidence type="ECO:0000313" key="4">
    <source>
        <dbReference type="RefSeq" id="XP_011310256.1"/>
    </source>
</evidence>
<dbReference type="PANTHER" id="PTHR21193:SF3">
    <property type="entry name" value="OXIDOREDUCTASE-LIKE DOMAIN-CONTAINING PROTEIN 1"/>
    <property type="match status" value="1"/>
</dbReference>
<dbReference type="PANTHER" id="PTHR21193">
    <property type="entry name" value="OXIDOREDUCTASE-LIKE DOMAIN-CONTAINING PROTEIN 1"/>
    <property type="match status" value="1"/>
</dbReference>
<dbReference type="InterPro" id="IPR019180">
    <property type="entry name" value="Oxidoreductase-like_N"/>
</dbReference>
<dbReference type="Proteomes" id="UP000694866">
    <property type="component" value="Unplaced"/>
</dbReference>